<keyword evidence="1" id="KW-0210">Decarboxylase</keyword>
<proteinExistence type="predicted"/>
<keyword evidence="3 6" id="KW-0456">Lyase</keyword>
<evidence type="ECO:0000313" key="7">
    <source>
        <dbReference type="Proteomes" id="UP000198460"/>
    </source>
</evidence>
<dbReference type="AlphaFoldDB" id="A0A238H1E4"/>
<evidence type="ECO:0000313" key="6">
    <source>
        <dbReference type="EMBL" id="SMF98980.1"/>
    </source>
</evidence>
<keyword evidence="6" id="KW-0670">Pyruvate</keyword>
<dbReference type="Proteomes" id="UP000198460">
    <property type="component" value="Unassembled WGS sequence"/>
</dbReference>
<dbReference type="GO" id="GO:0032923">
    <property type="term" value="P:organic phosphonate biosynthetic process"/>
    <property type="evidence" value="ECO:0007669"/>
    <property type="project" value="InterPro"/>
</dbReference>
<dbReference type="PROSITE" id="PS00187">
    <property type="entry name" value="TPP_ENZYMES"/>
    <property type="match status" value="1"/>
</dbReference>
<organism evidence="6 7">
    <name type="scientific">Burkholderia singularis</name>
    <dbReference type="NCBI Taxonomy" id="1503053"/>
    <lineage>
        <taxon>Bacteria</taxon>
        <taxon>Pseudomonadati</taxon>
        <taxon>Pseudomonadota</taxon>
        <taxon>Betaproteobacteria</taxon>
        <taxon>Burkholderiales</taxon>
        <taxon>Burkholderiaceae</taxon>
        <taxon>Burkholderia</taxon>
        <taxon>pseudomallei group</taxon>
    </lineage>
</organism>
<dbReference type="PANTHER" id="PTHR42818">
    <property type="entry name" value="SULFOPYRUVATE DECARBOXYLASE SUBUNIT ALPHA"/>
    <property type="match status" value="1"/>
</dbReference>
<dbReference type="InterPro" id="IPR000399">
    <property type="entry name" value="TPP-bd_CS"/>
</dbReference>
<reference evidence="6 7" key="1">
    <citation type="submission" date="2017-04" db="EMBL/GenBank/DDBJ databases">
        <authorList>
            <person name="Afonso C.L."/>
            <person name="Miller P.J."/>
            <person name="Scott M.A."/>
            <person name="Spackman E."/>
            <person name="Goraichik I."/>
            <person name="Dimitrov K.M."/>
            <person name="Suarez D.L."/>
            <person name="Swayne D.E."/>
        </authorList>
    </citation>
    <scope>NUCLEOTIDE SEQUENCE [LARGE SCALE GENOMIC DNA]</scope>
    <source>
        <strain evidence="6">LMG 28154</strain>
    </source>
</reference>
<dbReference type="InterPro" id="IPR017684">
    <property type="entry name" value="Phosphono-pyrv_decarboxylase"/>
</dbReference>
<sequence>MIEAAQFVEAARARGFDWYAGVPCSYLTPFINYVLQDPALHYVSAANEGDAVALVAGATLGGRRGIAMMQNSGLGNAVSPLTSLTWTFRLPQLLIVTWRGQPGVPDEPQHALMGPITPAMLDTMDIPWETFPTEADAIGPALDRAIAHMDATGRPYALVMQKGSVAPYKLERAAMPARRAHVAPQVASDADSADVSADVARGMADAGTASVSDRTPNAAAVNVPGSAPRPDATANHAPPTRHDALAHIVTRTPVESTVVLASTGYCGRELYALDDRPNQLYMVGSMGCVTPFALGLALARPDLKVVAIDGDGAALMRMGAFATLGAYGPSNLVHLLLDNGAHESTGGQATVSPYLSFAGIAAACGYASALDGDGALDVLGAALDAARMGARADVQDGGAHFACVKIRAGVPDGLPRPSVTPVEVKTRLMRHIGATHA</sequence>
<evidence type="ECO:0000259" key="5">
    <source>
        <dbReference type="Pfam" id="PF02775"/>
    </source>
</evidence>
<dbReference type="InterPro" id="IPR051818">
    <property type="entry name" value="TPP_dependent_decarboxylase"/>
</dbReference>
<dbReference type="SUPFAM" id="SSF52518">
    <property type="entry name" value="Thiamin diphosphate-binding fold (THDP-binding)"/>
    <property type="match status" value="2"/>
</dbReference>
<dbReference type="GO" id="GO:0030976">
    <property type="term" value="F:thiamine pyrophosphate binding"/>
    <property type="evidence" value="ECO:0007669"/>
    <property type="project" value="InterPro"/>
</dbReference>
<dbReference type="PANTHER" id="PTHR42818:SF1">
    <property type="entry name" value="SULFOPYRUVATE DECARBOXYLASE"/>
    <property type="match status" value="1"/>
</dbReference>
<dbReference type="GO" id="GO:0000287">
    <property type="term" value="F:magnesium ion binding"/>
    <property type="evidence" value="ECO:0007669"/>
    <property type="project" value="InterPro"/>
</dbReference>
<dbReference type="NCBIfam" id="TIGR03297">
    <property type="entry name" value="Ppyr-DeCO2ase"/>
    <property type="match status" value="1"/>
</dbReference>
<evidence type="ECO:0000256" key="2">
    <source>
        <dbReference type="ARBA" id="ARBA00023052"/>
    </source>
</evidence>
<evidence type="ECO:0000256" key="3">
    <source>
        <dbReference type="ARBA" id="ARBA00023239"/>
    </source>
</evidence>
<accession>A0A238H1E4</accession>
<dbReference type="EMBL" id="FXAN01000036">
    <property type="protein sequence ID" value="SMF98980.1"/>
    <property type="molecule type" value="Genomic_DNA"/>
</dbReference>
<evidence type="ECO:0000256" key="1">
    <source>
        <dbReference type="ARBA" id="ARBA00022793"/>
    </source>
</evidence>
<dbReference type="RefSeq" id="WP_089339687.1">
    <property type="nucleotide sequence ID" value="NZ_FXAN01000036.1"/>
</dbReference>
<dbReference type="EC" id="4.1.1.82" evidence="6"/>
<keyword evidence="2" id="KW-0786">Thiamine pyrophosphate</keyword>
<dbReference type="CDD" id="cd07035">
    <property type="entry name" value="TPP_PYR_POX_like"/>
    <property type="match status" value="1"/>
</dbReference>
<name>A0A238H1E4_9BURK</name>
<dbReference type="Gene3D" id="3.40.50.970">
    <property type="match status" value="2"/>
</dbReference>
<gene>
    <name evidence="6" type="ORF">BSIN_2196</name>
</gene>
<dbReference type="InterPro" id="IPR029061">
    <property type="entry name" value="THDP-binding"/>
</dbReference>
<dbReference type="GO" id="GO:0033980">
    <property type="term" value="F:phosphonopyruvate decarboxylase activity"/>
    <property type="evidence" value="ECO:0007669"/>
    <property type="project" value="UniProtKB-EC"/>
</dbReference>
<protein>
    <submittedName>
        <fullName evidence="6">Phosphonopyruvate decarboxylase</fullName>
        <ecNumber evidence="6">4.1.1.82</ecNumber>
    </submittedName>
</protein>
<dbReference type="Pfam" id="PF02775">
    <property type="entry name" value="TPP_enzyme_C"/>
    <property type="match status" value="1"/>
</dbReference>
<evidence type="ECO:0000256" key="4">
    <source>
        <dbReference type="SAM" id="MobiDB-lite"/>
    </source>
</evidence>
<dbReference type="InterPro" id="IPR011766">
    <property type="entry name" value="TPP_enzyme_TPP-bd"/>
</dbReference>
<feature type="region of interest" description="Disordered" evidence="4">
    <location>
        <begin position="206"/>
        <end position="239"/>
    </location>
</feature>
<feature type="domain" description="Thiamine pyrophosphate enzyme TPP-binding" evidence="5">
    <location>
        <begin position="280"/>
        <end position="367"/>
    </location>
</feature>